<dbReference type="Gramene" id="OGLUM05G20800.3">
    <property type="protein sequence ID" value="OGLUM05G20800.3"/>
    <property type="gene ID" value="OGLUM05G20800"/>
</dbReference>
<dbReference type="EnsemblPlants" id="OGLUM05G20800.3">
    <property type="protein sequence ID" value="OGLUM05G20800.3"/>
    <property type="gene ID" value="OGLUM05G20800"/>
</dbReference>
<feature type="compositionally biased region" description="Basic and acidic residues" evidence="1">
    <location>
        <begin position="73"/>
        <end position="82"/>
    </location>
</feature>
<dbReference type="HOGENOM" id="CLU_2337062_0_0_1"/>
<accession>A0A0E0A0G2</accession>
<protein>
    <submittedName>
        <fullName evidence="2">Uncharacterized protein</fullName>
    </submittedName>
</protein>
<dbReference type="AlphaFoldDB" id="A0A0E0A0G2"/>
<name>A0A0E0A0G2_9ORYZ</name>
<keyword evidence="3" id="KW-1185">Reference proteome</keyword>
<feature type="region of interest" description="Disordered" evidence="1">
    <location>
        <begin position="33"/>
        <end position="98"/>
    </location>
</feature>
<dbReference type="Proteomes" id="UP000026961">
    <property type="component" value="Chromosome 5"/>
</dbReference>
<reference evidence="2" key="2">
    <citation type="submission" date="2018-05" db="EMBL/GenBank/DDBJ databases">
        <title>OgluRS3 (Oryza glumaepatula Reference Sequence Version 3).</title>
        <authorList>
            <person name="Zhang J."/>
            <person name="Kudrna D."/>
            <person name="Lee S."/>
            <person name="Talag J."/>
            <person name="Welchert J."/>
            <person name="Wing R.A."/>
        </authorList>
    </citation>
    <scope>NUCLEOTIDE SEQUENCE [LARGE SCALE GENOMIC DNA]</scope>
</reference>
<evidence type="ECO:0000313" key="3">
    <source>
        <dbReference type="Proteomes" id="UP000026961"/>
    </source>
</evidence>
<proteinExistence type="predicted"/>
<organism evidence="2">
    <name type="scientific">Oryza glumipatula</name>
    <dbReference type="NCBI Taxonomy" id="40148"/>
    <lineage>
        <taxon>Eukaryota</taxon>
        <taxon>Viridiplantae</taxon>
        <taxon>Streptophyta</taxon>
        <taxon>Embryophyta</taxon>
        <taxon>Tracheophyta</taxon>
        <taxon>Spermatophyta</taxon>
        <taxon>Magnoliopsida</taxon>
        <taxon>Liliopsida</taxon>
        <taxon>Poales</taxon>
        <taxon>Poaceae</taxon>
        <taxon>BOP clade</taxon>
        <taxon>Oryzoideae</taxon>
        <taxon>Oryzeae</taxon>
        <taxon>Oryzinae</taxon>
        <taxon>Oryza</taxon>
    </lineage>
</organism>
<reference evidence="2" key="1">
    <citation type="submission" date="2015-04" db="UniProtKB">
        <authorList>
            <consortium name="EnsemblPlants"/>
        </authorList>
    </citation>
    <scope>IDENTIFICATION</scope>
</reference>
<sequence length="98" mass="10715">MAATDSRRLADLDVDELDRLLPLIKVTPFAAHRTSAPGGCGCPCAAPRRMEEAQASSERTPNPPPPPQSPLDNSKKDSEKALHSKYMILSYKKRKASK</sequence>
<evidence type="ECO:0000256" key="1">
    <source>
        <dbReference type="SAM" id="MobiDB-lite"/>
    </source>
</evidence>
<evidence type="ECO:0000313" key="2">
    <source>
        <dbReference type="EnsemblPlants" id="OGLUM05G20800.3"/>
    </source>
</evidence>